<dbReference type="GO" id="GO:0036139">
    <property type="term" value="F:peptidyl-histidine dioxygenase activity"/>
    <property type="evidence" value="ECO:0007669"/>
    <property type="project" value="UniProtKB-EC"/>
</dbReference>
<dbReference type="PANTHER" id="PTHR13096">
    <property type="entry name" value="MINA53 MYC INDUCED NUCLEAR ANTIGEN"/>
    <property type="match status" value="1"/>
</dbReference>
<comment type="function">
    <text evidence="6">Oxygenase that can act as both a histone lysine demethylase and a ribosomal histidine hydroxylase. Is involved in the demethylation of trimethylated 'Lys-9' on histone H3 (H3K9me3), leading to an increase in ribosomal RNA expression. Also catalyzes the hydroxylation of 60S ribosomal protein L27a on 'His-39'. May play an important role in cell growth and survival. May be involved in ribosome biogenesis, most likely during the assembly process of pre-ribosomal particles.</text>
</comment>
<accession>A0A9W7E5J1</accession>
<evidence type="ECO:0000256" key="9">
    <source>
        <dbReference type="RuleBase" id="RU366061"/>
    </source>
</evidence>
<evidence type="ECO:0000256" key="7">
    <source>
        <dbReference type="ARBA" id="ARBA00047687"/>
    </source>
</evidence>
<keyword evidence="9" id="KW-0805">Transcription regulation</keyword>
<keyword evidence="3 9" id="KW-0479">Metal-binding</keyword>
<dbReference type="AlphaFoldDB" id="A0A9W7E5J1"/>
<dbReference type="Pfam" id="PF08007">
    <property type="entry name" value="JmjC_2"/>
    <property type="match status" value="1"/>
</dbReference>
<dbReference type="EMBL" id="BRXW01000601">
    <property type="protein sequence ID" value="GMH69019.1"/>
    <property type="molecule type" value="Genomic_DNA"/>
</dbReference>
<evidence type="ECO:0000256" key="6">
    <source>
        <dbReference type="ARBA" id="ARBA00046256"/>
    </source>
</evidence>
<gene>
    <name evidence="11" type="ORF">TrLO_g10644</name>
</gene>
<comment type="caution">
    <text evidence="11">The sequence shown here is derived from an EMBL/GenBank/DDBJ whole genome shotgun (WGS) entry which is preliminary data.</text>
</comment>
<evidence type="ECO:0000259" key="10">
    <source>
        <dbReference type="PROSITE" id="PS51184"/>
    </source>
</evidence>
<dbReference type="GO" id="GO:0042254">
    <property type="term" value="P:ribosome biogenesis"/>
    <property type="evidence" value="ECO:0007669"/>
    <property type="project" value="UniProtKB-KW"/>
</dbReference>
<organism evidence="11 12">
    <name type="scientific">Triparma laevis f. longispina</name>
    <dbReference type="NCBI Taxonomy" id="1714387"/>
    <lineage>
        <taxon>Eukaryota</taxon>
        <taxon>Sar</taxon>
        <taxon>Stramenopiles</taxon>
        <taxon>Ochrophyta</taxon>
        <taxon>Bolidophyceae</taxon>
        <taxon>Parmales</taxon>
        <taxon>Triparmaceae</taxon>
        <taxon>Triparma</taxon>
    </lineage>
</organism>
<dbReference type="Gene3D" id="2.60.120.650">
    <property type="entry name" value="Cupin"/>
    <property type="match status" value="1"/>
</dbReference>
<dbReference type="GO" id="GO:0032453">
    <property type="term" value="F:histone H3K4 demethylase activity"/>
    <property type="evidence" value="ECO:0007669"/>
    <property type="project" value="TreeGrafter"/>
</dbReference>
<evidence type="ECO:0000256" key="4">
    <source>
        <dbReference type="ARBA" id="ARBA00023004"/>
    </source>
</evidence>
<keyword evidence="9" id="KW-0804">Transcription</keyword>
<evidence type="ECO:0000313" key="11">
    <source>
        <dbReference type="EMBL" id="GMH69019.1"/>
    </source>
</evidence>
<dbReference type="GO" id="GO:0005506">
    <property type="term" value="F:iron ion binding"/>
    <property type="evidence" value="ECO:0007669"/>
    <property type="project" value="UniProtKB-UniRule"/>
</dbReference>
<proteinExistence type="inferred from homology"/>
<dbReference type="InterPro" id="IPR003347">
    <property type="entry name" value="JmjC_dom"/>
</dbReference>
<evidence type="ECO:0000256" key="3">
    <source>
        <dbReference type="ARBA" id="ARBA00022723"/>
    </source>
</evidence>
<keyword evidence="9" id="KW-0539">Nucleus</keyword>
<keyword evidence="4 9" id="KW-0408">Iron</keyword>
<sequence>MSKRLRNDVILSPGTNPLLAHRVPDPFNPSIPMPETKLPTGVFQHKVHLNRSTSASPLSLPLDTLANFIHYSPSFPILKNPQHPHKLNPPEGCVVNFVNSETGSAVNKYSSTSEAFLNSQSVIINNAHLISPLANKLSKHVTQVTGVPNVYAQVYITPNFRRGGKTGAVRGHNDDRDVFVYQVLGSKLWTAYDNSRTIGVRWPKFDEQLGKNDLECKIKMQPKADNELESHPVKVGDVLYIPRGGVHHAENSGRETSIHFTIALPTSYLSAEWAVSEIFDDALTKMEPSAEWNGFCSKGEEIERFKKILMEGISENKVREKIKEGVKEVKANYEKSCKEWEGRRVEYFKKVGEGSDKARKCCWGSKVRWNEGQKPSNTGELVVCEEIEEDVNRIIEFLKLDSNIAVEVSELAFKLKVMDNLSFLLLMKVLVEKGALVVDKVEV</sequence>
<dbReference type="PANTHER" id="PTHR13096:SF7">
    <property type="entry name" value="RIBOSOMAL OXYGENASE 2"/>
    <property type="match status" value="1"/>
</dbReference>
<comment type="catalytic activity">
    <reaction evidence="7">
        <text>L-histidyl-[ribosomal protein uL15] + 2-oxoglutarate + O2 = (3S)-3-hydroxy-L-histidyl-[ribosomal protein uL15] + succinate + CO2</text>
        <dbReference type="Rhea" id="RHEA:54024"/>
        <dbReference type="Rhea" id="RHEA-COMP:13760"/>
        <dbReference type="Rhea" id="RHEA-COMP:13761"/>
        <dbReference type="ChEBI" id="CHEBI:15379"/>
        <dbReference type="ChEBI" id="CHEBI:16526"/>
        <dbReference type="ChEBI" id="CHEBI:16810"/>
        <dbReference type="ChEBI" id="CHEBI:29979"/>
        <dbReference type="ChEBI" id="CHEBI:30031"/>
        <dbReference type="ChEBI" id="CHEBI:138021"/>
    </reaction>
</comment>
<dbReference type="OrthoDB" id="425950at2759"/>
<evidence type="ECO:0000256" key="5">
    <source>
        <dbReference type="ARBA" id="ARBA00034314"/>
    </source>
</evidence>
<keyword evidence="9" id="KW-0560">Oxidoreductase</keyword>
<reference evidence="12" key="1">
    <citation type="journal article" date="2023" name="Commun. Biol.">
        <title>Genome analysis of Parmales, the sister group of diatoms, reveals the evolutionary specialization of diatoms from phago-mixotrophs to photoautotrophs.</title>
        <authorList>
            <person name="Ban H."/>
            <person name="Sato S."/>
            <person name="Yoshikawa S."/>
            <person name="Yamada K."/>
            <person name="Nakamura Y."/>
            <person name="Ichinomiya M."/>
            <person name="Sato N."/>
            <person name="Blanc-Mathieu R."/>
            <person name="Endo H."/>
            <person name="Kuwata A."/>
            <person name="Ogata H."/>
        </authorList>
    </citation>
    <scope>NUCLEOTIDE SEQUENCE [LARGE SCALE GENOMIC DNA]</scope>
    <source>
        <strain evidence="12">NIES 3700</strain>
    </source>
</reference>
<keyword evidence="12" id="KW-1185">Reference proteome</keyword>
<keyword evidence="2" id="KW-0690">Ribosome biogenesis</keyword>
<comment type="catalytic activity">
    <reaction evidence="8">
        <text>L-histidyl-[protein] + 2-oxoglutarate + O2 = (3S)-3-hydroxy-L-histidyl-[protein] + succinate + CO2</text>
        <dbReference type="Rhea" id="RHEA:54256"/>
        <dbReference type="Rhea" id="RHEA-COMP:9745"/>
        <dbReference type="Rhea" id="RHEA-COMP:13840"/>
        <dbReference type="ChEBI" id="CHEBI:15379"/>
        <dbReference type="ChEBI" id="CHEBI:16526"/>
        <dbReference type="ChEBI" id="CHEBI:16810"/>
        <dbReference type="ChEBI" id="CHEBI:29979"/>
        <dbReference type="ChEBI" id="CHEBI:30031"/>
        <dbReference type="ChEBI" id="CHEBI:138021"/>
        <dbReference type="EC" id="1.14.11.79"/>
    </reaction>
</comment>
<feature type="domain" description="JmjC" evidence="10">
    <location>
        <begin position="119"/>
        <end position="285"/>
    </location>
</feature>
<dbReference type="EC" id="1.14.11.-" evidence="9"/>
<dbReference type="GO" id="GO:0051864">
    <property type="term" value="F:histone H3K36 demethylase activity"/>
    <property type="evidence" value="ECO:0007669"/>
    <property type="project" value="TreeGrafter"/>
</dbReference>
<dbReference type="GO" id="GO:0005730">
    <property type="term" value="C:nucleolus"/>
    <property type="evidence" value="ECO:0007669"/>
    <property type="project" value="UniProtKB-SubCell"/>
</dbReference>
<comment type="cofactor">
    <cofactor evidence="9">
        <name>Fe(2+)</name>
        <dbReference type="ChEBI" id="CHEBI:29033"/>
    </cofactor>
    <text evidence="9">Binds 1 Fe(2+) ion per subunit.</text>
</comment>
<name>A0A9W7E5J1_9STRA</name>
<evidence type="ECO:0000256" key="2">
    <source>
        <dbReference type="ARBA" id="ARBA00022517"/>
    </source>
</evidence>
<dbReference type="InterPro" id="IPR039994">
    <property type="entry name" value="NO66-like"/>
</dbReference>
<evidence type="ECO:0000256" key="8">
    <source>
        <dbReference type="ARBA" id="ARBA00049465"/>
    </source>
</evidence>
<comment type="similarity">
    <text evidence="5">Belongs to the ROX family. MINA53 subfamily.</text>
</comment>
<protein>
    <recommendedName>
        <fullName evidence="9">Bifunctional lysine-specific demethylase and histidyl-hydroxylase</fullName>
        <ecNumber evidence="9">1.14.11.-</ecNumber>
    </recommendedName>
</protein>
<evidence type="ECO:0000313" key="12">
    <source>
        <dbReference type="Proteomes" id="UP001165122"/>
    </source>
</evidence>
<dbReference type="SUPFAM" id="SSF51197">
    <property type="entry name" value="Clavaminate synthase-like"/>
    <property type="match status" value="1"/>
</dbReference>
<comment type="subcellular location">
    <subcellularLocation>
        <location evidence="1">Nucleus</location>
        <location evidence="1">Nucleolus</location>
    </subcellularLocation>
</comment>
<dbReference type="PROSITE" id="PS51184">
    <property type="entry name" value="JMJC"/>
    <property type="match status" value="1"/>
</dbReference>
<keyword evidence="9" id="KW-0223">Dioxygenase</keyword>
<evidence type="ECO:0000256" key="1">
    <source>
        <dbReference type="ARBA" id="ARBA00004604"/>
    </source>
</evidence>
<dbReference type="Proteomes" id="UP001165122">
    <property type="component" value="Unassembled WGS sequence"/>
</dbReference>